<feature type="transmembrane region" description="Helical" evidence="7">
    <location>
        <begin position="27"/>
        <end position="45"/>
    </location>
</feature>
<feature type="transmembrane region" description="Helical" evidence="7">
    <location>
        <begin position="136"/>
        <end position="157"/>
    </location>
</feature>
<evidence type="ECO:0000256" key="3">
    <source>
        <dbReference type="ARBA" id="ARBA00022692"/>
    </source>
</evidence>
<dbReference type="Proteomes" id="UP001183809">
    <property type="component" value="Unassembled WGS sequence"/>
</dbReference>
<dbReference type="PANTHER" id="PTHR39087:SF2">
    <property type="entry name" value="UPF0104 MEMBRANE PROTEIN MJ1595"/>
    <property type="match status" value="1"/>
</dbReference>
<feature type="compositionally biased region" description="Pro residues" evidence="6">
    <location>
        <begin position="327"/>
        <end position="340"/>
    </location>
</feature>
<reference evidence="9" key="1">
    <citation type="submission" date="2023-07" db="EMBL/GenBank/DDBJ databases">
        <title>30 novel species of actinomycetes from the DSMZ collection.</title>
        <authorList>
            <person name="Nouioui I."/>
        </authorList>
    </citation>
    <scope>NUCLEOTIDE SEQUENCE [LARGE SCALE GENOMIC DNA]</scope>
    <source>
        <strain evidence="9">DSM 41699</strain>
    </source>
</reference>
<keyword evidence="2" id="KW-1003">Cell membrane</keyword>
<keyword evidence="9" id="KW-1185">Reference proteome</keyword>
<comment type="caution">
    <text evidence="8">The sequence shown here is derived from an EMBL/GenBank/DDBJ whole genome shotgun (WGS) entry which is preliminary data.</text>
</comment>
<evidence type="ECO:0000313" key="8">
    <source>
        <dbReference type="EMBL" id="MDT0467217.1"/>
    </source>
</evidence>
<feature type="transmembrane region" description="Helical" evidence="7">
    <location>
        <begin position="65"/>
        <end position="85"/>
    </location>
</feature>
<feature type="transmembrane region" description="Helical" evidence="7">
    <location>
        <begin position="285"/>
        <end position="305"/>
    </location>
</feature>
<evidence type="ECO:0000256" key="6">
    <source>
        <dbReference type="SAM" id="MobiDB-lite"/>
    </source>
</evidence>
<evidence type="ECO:0000256" key="2">
    <source>
        <dbReference type="ARBA" id="ARBA00022475"/>
    </source>
</evidence>
<organism evidence="8 9">
    <name type="scientific">Streptomyces gibsoniae</name>
    <dbReference type="NCBI Taxonomy" id="3075529"/>
    <lineage>
        <taxon>Bacteria</taxon>
        <taxon>Bacillati</taxon>
        <taxon>Actinomycetota</taxon>
        <taxon>Actinomycetes</taxon>
        <taxon>Kitasatosporales</taxon>
        <taxon>Streptomycetaceae</taxon>
        <taxon>Streptomyces</taxon>
    </lineage>
</organism>
<proteinExistence type="predicted"/>
<dbReference type="RefSeq" id="WP_311698679.1">
    <property type="nucleotide sequence ID" value="NZ_JAVREY010000049.1"/>
</dbReference>
<evidence type="ECO:0000256" key="1">
    <source>
        <dbReference type="ARBA" id="ARBA00004651"/>
    </source>
</evidence>
<feature type="transmembrane region" description="Helical" evidence="7">
    <location>
        <begin position="106"/>
        <end position="130"/>
    </location>
</feature>
<sequence length="340" mass="35009">MVSVAGTESVWVAPYARQAAGQLARAHLSWFLLALAAEMVSMMAFARLQRLALGAGGLGVKLGSAAATVFAGTALGATLPGGSLISLTYRTRRMRSWGASAPQIGFAHAATGVLSTIALAVLAGVGHTLAEDDSQLFSVAVQVVATCALAGAVLALVHHPATLRRPVSLLLRLWRRLRHGAADRPSAEGLLDELAAMHPSARFWARGLGLALGNWTADLACLLAVCHAVGASPTLGTVFLAYVAAMTAASAMPLLPAGLGTLDAALVLTLHHGGIPTSSATAADLLYRLITPGLVSVAGWVLLVHQRRRSTAGRRAPDSSAGAAPRRQPPAQPEEQPLPL</sequence>
<evidence type="ECO:0000313" key="9">
    <source>
        <dbReference type="Proteomes" id="UP001183809"/>
    </source>
</evidence>
<keyword evidence="4 7" id="KW-1133">Transmembrane helix</keyword>
<feature type="transmembrane region" description="Helical" evidence="7">
    <location>
        <begin position="239"/>
        <end position="259"/>
    </location>
</feature>
<dbReference type="InterPro" id="IPR022791">
    <property type="entry name" value="L-PG_synthase/AglD"/>
</dbReference>
<dbReference type="Pfam" id="PF03706">
    <property type="entry name" value="LPG_synthase_TM"/>
    <property type="match status" value="1"/>
</dbReference>
<keyword evidence="3 7" id="KW-0812">Transmembrane</keyword>
<gene>
    <name evidence="8" type="ORF">RM764_30150</name>
</gene>
<evidence type="ECO:0000256" key="5">
    <source>
        <dbReference type="ARBA" id="ARBA00023136"/>
    </source>
</evidence>
<evidence type="ECO:0000256" key="7">
    <source>
        <dbReference type="SAM" id="Phobius"/>
    </source>
</evidence>
<evidence type="ECO:0000256" key="4">
    <source>
        <dbReference type="ARBA" id="ARBA00022989"/>
    </source>
</evidence>
<dbReference type="PANTHER" id="PTHR39087">
    <property type="entry name" value="UPF0104 MEMBRANE PROTEIN MJ1595"/>
    <property type="match status" value="1"/>
</dbReference>
<accession>A0ABU2U2D3</accession>
<feature type="region of interest" description="Disordered" evidence="6">
    <location>
        <begin position="310"/>
        <end position="340"/>
    </location>
</feature>
<keyword evidence="5 7" id="KW-0472">Membrane</keyword>
<dbReference type="EMBL" id="JAVREY010000049">
    <property type="protein sequence ID" value="MDT0467217.1"/>
    <property type="molecule type" value="Genomic_DNA"/>
</dbReference>
<name>A0ABU2U2D3_9ACTN</name>
<comment type="subcellular location">
    <subcellularLocation>
        <location evidence="1">Cell membrane</location>
        <topology evidence="1">Multi-pass membrane protein</topology>
    </subcellularLocation>
</comment>
<protein>
    <submittedName>
        <fullName evidence="8">Lysylphosphatidylglycerol synthase transmembrane domain-containing protein</fullName>
    </submittedName>
</protein>